<reference evidence="9" key="2">
    <citation type="submission" date="2015-03" db="UniProtKB">
        <authorList>
            <consortium name="EnsemblPlants"/>
        </authorList>
    </citation>
    <scope>IDENTIFICATION</scope>
</reference>
<dbReference type="PANTHER" id="PTHR11562:SF97">
    <property type="entry name" value="METAL TOLERANCE PROTEIN A1"/>
    <property type="match status" value="1"/>
</dbReference>
<dbReference type="PANTHER" id="PTHR11562">
    <property type="entry name" value="CATION EFFLUX PROTEIN/ ZINC TRANSPORTER"/>
    <property type="match status" value="1"/>
</dbReference>
<feature type="domain" description="Cation efflux protein transmembrane" evidence="8">
    <location>
        <begin position="2"/>
        <end position="189"/>
    </location>
</feature>
<feature type="compositionally biased region" description="Basic and acidic residues" evidence="6">
    <location>
        <begin position="94"/>
        <end position="116"/>
    </location>
</feature>
<evidence type="ECO:0000256" key="4">
    <source>
        <dbReference type="ARBA" id="ARBA00022989"/>
    </source>
</evidence>
<dbReference type="InterPro" id="IPR027469">
    <property type="entry name" value="Cation_efflux_TMD_sf"/>
</dbReference>
<evidence type="ECO:0000259" key="8">
    <source>
        <dbReference type="Pfam" id="PF01545"/>
    </source>
</evidence>
<dbReference type="EnsemblPlants" id="Bo4g099050.1">
    <property type="protein sequence ID" value="Bo4g099050.1"/>
    <property type="gene ID" value="Bo4g099050"/>
</dbReference>
<evidence type="ECO:0000256" key="1">
    <source>
        <dbReference type="ARBA" id="ARBA00004141"/>
    </source>
</evidence>
<feature type="compositionally biased region" description="Basic residues" evidence="6">
    <location>
        <begin position="351"/>
        <end position="360"/>
    </location>
</feature>
<keyword evidence="3" id="KW-0813">Transport</keyword>
<protein>
    <recommendedName>
        <fullName evidence="8">Cation efflux protein transmembrane domain-containing protein</fullName>
    </recommendedName>
</protein>
<dbReference type="SUPFAM" id="SSF161111">
    <property type="entry name" value="Cation efflux protein transmembrane domain-like"/>
    <property type="match status" value="1"/>
</dbReference>
<keyword evidence="3" id="KW-0862">Zinc</keyword>
<keyword evidence="4 7" id="KW-1133">Transmembrane helix</keyword>
<dbReference type="Gramene" id="Bo4g099050.1">
    <property type="protein sequence ID" value="Bo4g099050.1"/>
    <property type="gene ID" value="Bo4g099050"/>
</dbReference>
<organism evidence="9 10">
    <name type="scientific">Brassica oleracea var. oleracea</name>
    <dbReference type="NCBI Taxonomy" id="109376"/>
    <lineage>
        <taxon>Eukaryota</taxon>
        <taxon>Viridiplantae</taxon>
        <taxon>Streptophyta</taxon>
        <taxon>Embryophyta</taxon>
        <taxon>Tracheophyta</taxon>
        <taxon>Spermatophyta</taxon>
        <taxon>Magnoliopsida</taxon>
        <taxon>eudicotyledons</taxon>
        <taxon>Gunneridae</taxon>
        <taxon>Pentapetalae</taxon>
        <taxon>rosids</taxon>
        <taxon>malvids</taxon>
        <taxon>Brassicales</taxon>
        <taxon>Brassicaceae</taxon>
        <taxon>Brassiceae</taxon>
        <taxon>Brassica</taxon>
    </lineage>
</organism>
<dbReference type="GO" id="GO:0005385">
    <property type="term" value="F:zinc ion transmembrane transporter activity"/>
    <property type="evidence" value="ECO:0007669"/>
    <property type="project" value="TreeGrafter"/>
</dbReference>
<dbReference type="InterPro" id="IPR050681">
    <property type="entry name" value="CDF/SLC30A"/>
</dbReference>
<dbReference type="Gene3D" id="1.20.1510.10">
    <property type="entry name" value="Cation efflux protein transmembrane domain"/>
    <property type="match status" value="1"/>
</dbReference>
<dbReference type="AlphaFoldDB" id="A0A0D3BWD0"/>
<reference evidence="9 10" key="1">
    <citation type="journal article" date="2014" name="Genome Biol.">
        <title>Transcriptome and methylome profiling reveals relics of genome dominance in the mesopolyploid Brassica oleracea.</title>
        <authorList>
            <person name="Parkin I.A."/>
            <person name="Koh C."/>
            <person name="Tang H."/>
            <person name="Robinson S.J."/>
            <person name="Kagale S."/>
            <person name="Clarke W.E."/>
            <person name="Town C.D."/>
            <person name="Nixon J."/>
            <person name="Krishnakumar V."/>
            <person name="Bidwell S.L."/>
            <person name="Denoeud F."/>
            <person name="Belcram H."/>
            <person name="Links M.G."/>
            <person name="Just J."/>
            <person name="Clarke C."/>
            <person name="Bender T."/>
            <person name="Huebert T."/>
            <person name="Mason A.S."/>
            <person name="Pires J.C."/>
            <person name="Barker G."/>
            <person name="Moore J."/>
            <person name="Walley P.G."/>
            <person name="Manoli S."/>
            <person name="Batley J."/>
            <person name="Edwards D."/>
            <person name="Nelson M.N."/>
            <person name="Wang X."/>
            <person name="Paterson A.H."/>
            <person name="King G."/>
            <person name="Bancroft I."/>
            <person name="Chalhoub B."/>
            <person name="Sharpe A.G."/>
        </authorList>
    </citation>
    <scope>NUCLEOTIDE SEQUENCE</scope>
    <source>
        <strain evidence="9 10">cv. TO1000</strain>
    </source>
</reference>
<keyword evidence="2 7" id="KW-0812">Transmembrane</keyword>
<evidence type="ECO:0000256" key="5">
    <source>
        <dbReference type="ARBA" id="ARBA00023136"/>
    </source>
</evidence>
<keyword evidence="10" id="KW-1185">Reference proteome</keyword>
<keyword evidence="3" id="KW-0406">Ion transport</keyword>
<dbReference type="Proteomes" id="UP000032141">
    <property type="component" value="Chromosome C4"/>
</dbReference>
<evidence type="ECO:0000256" key="7">
    <source>
        <dbReference type="SAM" id="Phobius"/>
    </source>
</evidence>
<evidence type="ECO:0000313" key="9">
    <source>
        <dbReference type="EnsemblPlants" id="Bo4g099050.1"/>
    </source>
</evidence>
<dbReference type="NCBIfam" id="TIGR01297">
    <property type="entry name" value="CDF"/>
    <property type="match status" value="1"/>
</dbReference>
<dbReference type="HOGENOM" id="CLU_510357_0_0_1"/>
<evidence type="ECO:0000313" key="10">
    <source>
        <dbReference type="Proteomes" id="UP000032141"/>
    </source>
</evidence>
<keyword evidence="3" id="KW-0864">Zinc transport</keyword>
<sequence length="534" mass="60387">MLSLWASSWETNPRQSYGFFRIEILGALVSIQLIWLLTGILVYEAITRLIQQTNDDVDGFFMVLVAAFGLVVNIIMIVVLGHDHGNGHCHSHSHNHEHGHGVHDHDHGHGDNDEQLLEKPKEGRNINVQGAYLHVLGDLIQSIGVMIGGGMIWYNPKWKIIDLICTLVFSIIVLGTTLKMLRSILDVLMESTPREIDANQLEKGLMEIEEVVSVHELHIWAITVGKFLDRKADARSLEVQGFKEAQSFAFKEEEEESMQDTVPFLQMLQSEESSFLRLLSLQNLKEPWEVESFLSQEGHPHFYQNQVSALYMEGAKQALSSQEADMILLDSSSPQLKRKNSDLLAPDMTREKRKRRKTKPRGAIHYAKVLEQIIQSLESQKGTQQSSGVENRVREDETCVPSIETTVVQNHVNLKVVCRKRQGELIRGIISLEKRKASTHCSSSQYLNFVSFLCLLLLQPQGVHDPSSDDLGLFNLSSQTRRSQTAREQLATRSARWTARIPDLSNQTTRDNISSRSDQFQLAVHLFGGPFNPT</sequence>
<comment type="subcellular location">
    <subcellularLocation>
        <location evidence="1">Membrane</location>
        <topology evidence="1">Multi-pass membrane protein</topology>
    </subcellularLocation>
</comment>
<evidence type="ECO:0000256" key="3">
    <source>
        <dbReference type="ARBA" id="ARBA00022906"/>
    </source>
</evidence>
<name>A0A0D3BWD0_BRAOL</name>
<proteinExistence type="predicted"/>
<dbReference type="InterPro" id="IPR002524">
    <property type="entry name" value="Cation_efflux"/>
</dbReference>
<feature type="transmembrane region" description="Helical" evidence="7">
    <location>
        <begin position="131"/>
        <end position="154"/>
    </location>
</feature>
<dbReference type="eggNOG" id="KOG1482">
    <property type="taxonomic scope" value="Eukaryota"/>
</dbReference>
<feature type="transmembrane region" description="Helical" evidence="7">
    <location>
        <begin position="59"/>
        <end position="80"/>
    </location>
</feature>
<dbReference type="GO" id="GO:0005886">
    <property type="term" value="C:plasma membrane"/>
    <property type="evidence" value="ECO:0007669"/>
    <property type="project" value="TreeGrafter"/>
</dbReference>
<dbReference type="InterPro" id="IPR058533">
    <property type="entry name" value="Cation_efflux_TM"/>
</dbReference>
<feature type="transmembrane region" description="Helical" evidence="7">
    <location>
        <begin position="160"/>
        <end position="181"/>
    </location>
</feature>
<accession>A0A0D3BWD0</accession>
<keyword evidence="5 7" id="KW-0472">Membrane</keyword>
<evidence type="ECO:0000256" key="6">
    <source>
        <dbReference type="SAM" id="MobiDB-lite"/>
    </source>
</evidence>
<evidence type="ECO:0000256" key="2">
    <source>
        <dbReference type="ARBA" id="ARBA00022692"/>
    </source>
</evidence>
<feature type="region of interest" description="Disordered" evidence="6">
    <location>
        <begin position="89"/>
        <end position="116"/>
    </location>
</feature>
<feature type="transmembrane region" description="Helical" evidence="7">
    <location>
        <begin position="24"/>
        <end position="47"/>
    </location>
</feature>
<feature type="region of interest" description="Disordered" evidence="6">
    <location>
        <begin position="337"/>
        <end position="360"/>
    </location>
</feature>
<dbReference type="STRING" id="109376.A0A0D3BWD0"/>
<dbReference type="Pfam" id="PF01545">
    <property type="entry name" value="Cation_efflux"/>
    <property type="match status" value="1"/>
</dbReference>